<name>A0A194PGL2_PAPXU</name>
<dbReference type="PANTHER" id="PTHR13038:SF10">
    <property type="entry name" value="AUTOPHAGY-RELATED PROTEIN 9"/>
    <property type="match status" value="1"/>
</dbReference>
<dbReference type="STRING" id="66420.A0A194PGL2"/>
<evidence type="ECO:0000256" key="8">
    <source>
        <dbReference type="ARBA" id="ARBA00023055"/>
    </source>
</evidence>
<keyword evidence="5 10" id="KW-0812">Transmembrane</keyword>
<keyword evidence="8 10" id="KW-0445">Lipid transport</keyword>
<dbReference type="GO" id="GO:0006869">
    <property type="term" value="P:lipid transport"/>
    <property type="evidence" value="ECO:0007669"/>
    <property type="project" value="UniProtKB-KW"/>
</dbReference>
<dbReference type="InterPro" id="IPR007241">
    <property type="entry name" value="Autophagy-rel_prot_9"/>
</dbReference>
<evidence type="ECO:0000256" key="9">
    <source>
        <dbReference type="ARBA" id="ARBA00023136"/>
    </source>
</evidence>
<evidence type="ECO:0000256" key="10">
    <source>
        <dbReference type="RuleBase" id="RU364027"/>
    </source>
</evidence>
<evidence type="ECO:0000256" key="7">
    <source>
        <dbReference type="ARBA" id="ARBA00023006"/>
    </source>
</evidence>
<accession>A0A194PGL2</accession>
<proteinExistence type="inferred from homology"/>
<keyword evidence="9 10" id="KW-0472">Membrane</keyword>
<evidence type="ECO:0000256" key="6">
    <source>
        <dbReference type="ARBA" id="ARBA00022989"/>
    </source>
</evidence>
<dbReference type="Proteomes" id="UP000053268">
    <property type="component" value="Unassembled WGS sequence"/>
</dbReference>
<dbReference type="GO" id="GO:0034727">
    <property type="term" value="P:piecemeal microautophagy of the nucleus"/>
    <property type="evidence" value="ECO:0007669"/>
    <property type="project" value="TreeGrafter"/>
</dbReference>
<evidence type="ECO:0000256" key="2">
    <source>
        <dbReference type="ARBA" id="ARBA00006185"/>
    </source>
</evidence>
<reference evidence="11 12" key="1">
    <citation type="journal article" date="2015" name="Nat. Commun.">
        <title>Outbred genome sequencing and CRISPR/Cas9 gene editing in butterflies.</title>
        <authorList>
            <person name="Li X."/>
            <person name="Fan D."/>
            <person name="Zhang W."/>
            <person name="Liu G."/>
            <person name="Zhang L."/>
            <person name="Zhao L."/>
            <person name="Fang X."/>
            <person name="Chen L."/>
            <person name="Dong Y."/>
            <person name="Chen Y."/>
            <person name="Ding Y."/>
            <person name="Zhao R."/>
            <person name="Feng M."/>
            <person name="Zhu Y."/>
            <person name="Feng Y."/>
            <person name="Jiang X."/>
            <person name="Zhu D."/>
            <person name="Xiang H."/>
            <person name="Feng X."/>
            <person name="Li S."/>
            <person name="Wang J."/>
            <person name="Zhang G."/>
            <person name="Kronforst M.R."/>
            <person name="Wang W."/>
        </authorList>
    </citation>
    <scope>NUCLEOTIDE SEQUENCE [LARGE SCALE GENOMIC DNA]</scope>
    <source>
        <strain evidence="11">Ya'a_city_454_Px</strain>
        <tissue evidence="11">Whole body</tissue>
    </source>
</reference>
<feature type="transmembrane region" description="Helical" evidence="10">
    <location>
        <begin position="420"/>
        <end position="441"/>
    </location>
</feature>
<evidence type="ECO:0000256" key="5">
    <source>
        <dbReference type="ARBA" id="ARBA00022692"/>
    </source>
</evidence>
<evidence type="ECO:0000256" key="4">
    <source>
        <dbReference type="ARBA" id="ARBA00022448"/>
    </source>
</evidence>
<feature type="transmembrane region" description="Helical" evidence="10">
    <location>
        <begin position="396"/>
        <end position="413"/>
    </location>
</feature>
<sequence>MTQFNRRDVTYSALNNELTPPLGRSVQDANATPTMITLDHEHDDTTNVIIHKVPKTKGGWTHIEDLDSFFTRMYKYYVQGGFYPMIMSDLFYLLQFIFIVWFSTFLVHCVDYPRLFRNDANANRSEKLSLSDVIYPTSECVNRISWKWWCVITLCTIIWFMRLFLSIYHLYHAYDTKLFYHSALKLNENDLAWINWSTVQDRVREAQPEHQMCVHKREINELDIYHRILRFDNYMVAMVNKNLLPLQIHVPFCGDFHYLSRGLKWNLEFLLFSSPWSPWENCWQLRECYKDHSKRMILARQLDRQILVLAFVNFLLAPLIQGWQILYFFFNYAELIKRSPASLGLRTWSLYARVTLRHFNELEHELRDRLNRAHKPATKYLASFSSPITTVVAKNIVFLSASVLGVLVVLSVYDEDVLTVEHVLTIITILGCVLAGARALIGEEERLGGGCTGPARGEELFVQVLGHVHYLPAAWRGRAHTKDVAAHFQQLFQFRAVYILFELLSPLLSPFVLLSLRSRALDIVDFYRNFTVSVLGIGDVCSFAQLDIRRHGHPDWQAAGKYGDNLTTGNAQYNQGEGGKTELSLVAFSCRHPGWQPSEPAQRQFLRSLRQSMHHAIPTNNALNKTMLGSYIQQSIFGTNTPLPAVLSYYQQQKPPYRLPDMDETSDEDECTSASVSRNVGSGMSAMGNPDSGVSIPGPMSRFDPNTALLASPDEARDMSVSTLHLYDLHLSQAGQSVSACCTKNCSERNRSESRWASGEETPLLHRP</sequence>
<dbReference type="AlphaFoldDB" id="A0A194PGL2"/>
<dbReference type="GO" id="GO:0005776">
    <property type="term" value="C:autophagosome"/>
    <property type="evidence" value="ECO:0007669"/>
    <property type="project" value="TreeGrafter"/>
</dbReference>
<organism evidence="11 12">
    <name type="scientific">Papilio xuthus</name>
    <name type="common">Asian swallowtail butterfly</name>
    <dbReference type="NCBI Taxonomy" id="66420"/>
    <lineage>
        <taxon>Eukaryota</taxon>
        <taxon>Metazoa</taxon>
        <taxon>Ecdysozoa</taxon>
        <taxon>Arthropoda</taxon>
        <taxon>Hexapoda</taxon>
        <taxon>Insecta</taxon>
        <taxon>Pterygota</taxon>
        <taxon>Neoptera</taxon>
        <taxon>Endopterygota</taxon>
        <taxon>Lepidoptera</taxon>
        <taxon>Glossata</taxon>
        <taxon>Ditrysia</taxon>
        <taxon>Papilionoidea</taxon>
        <taxon>Papilionidae</taxon>
        <taxon>Papilioninae</taxon>
        <taxon>Papilio</taxon>
    </lineage>
</organism>
<dbReference type="PANTHER" id="PTHR13038">
    <property type="entry name" value="APG9 AUTOPHAGY 9"/>
    <property type="match status" value="1"/>
</dbReference>
<protein>
    <recommendedName>
        <fullName evidence="3 10">Autophagy-related protein 9</fullName>
    </recommendedName>
</protein>
<keyword evidence="6 10" id="KW-1133">Transmembrane helix</keyword>
<dbReference type="Pfam" id="PF04109">
    <property type="entry name" value="ATG9"/>
    <property type="match status" value="1"/>
</dbReference>
<feature type="transmembrane region" description="Helical" evidence="10">
    <location>
        <begin position="146"/>
        <end position="171"/>
    </location>
</feature>
<dbReference type="GO" id="GO:0000422">
    <property type="term" value="P:autophagy of mitochondrion"/>
    <property type="evidence" value="ECO:0007669"/>
    <property type="project" value="TreeGrafter"/>
</dbReference>
<dbReference type="GO" id="GO:0034045">
    <property type="term" value="C:phagophore assembly site membrane"/>
    <property type="evidence" value="ECO:0007669"/>
    <property type="project" value="UniProtKB-SubCell"/>
</dbReference>
<evidence type="ECO:0000313" key="11">
    <source>
        <dbReference type="EMBL" id="KPI91849.1"/>
    </source>
</evidence>
<keyword evidence="7 10" id="KW-0072">Autophagy</keyword>
<gene>
    <name evidence="11" type="ORF">RR46_08275</name>
</gene>
<dbReference type="GO" id="GO:0061709">
    <property type="term" value="P:reticulophagy"/>
    <property type="evidence" value="ECO:0007669"/>
    <property type="project" value="TreeGrafter"/>
</dbReference>
<feature type="transmembrane region" description="Helical" evidence="10">
    <location>
        <begin position="306"/>
        <end position="330"/>
    </location>
</feature>
<dbReference type="GO" id="GO:0034497">
    <property type="term" value="P:protein localization to phagophore assembly site"/>
    <property type="evidence" value="ECO:0007669"/>
    <property type="project" value="TreeGrafter"/>
</dbReference>
<comment type="function">
    <text evidence="10">Phospholipid scramblase involved in autophagy. Cycles between the preautophagosomal structure/phagophore assembly site (PAS) and the cytoplasmic vesicle pool and supplies membrane for the growing autophagosome. Lipid scramblase activity plays a key role in preautophagosomal structure/phagophore assembly by distributing the phospholipids that arrive through ATG2 from the cytoplasmic to the luminal leaflet of the bilayer, thereby driving autophagosomal membrane expansion.</text>
</comment>
<dbReference type="EMBL" id="KQ459605">
    <property type="protein sequence ID" value="KPI91849.1"/>
    <property type="molecule type" value="Genomic_DNA"/>
</dbReference>
<feature type="transmembrane region" description="Helical" evidence="10">
    <location>
        <begin position="90"/>
        <end position="108"/>
    </location>
</feature>
<comment type="subcellular location">
    <subcellularLocation>
        <location evidence="1 10">Preautophagosomal structure membrane</location>
        <topology evidence="1 10">Multi-pass membrane protein</topology>
    </subcellularLocation>
</comment>
<evidence type="ECO:0000313" key="12">
    <source>
        <dbReference type="Proteomes" id="UP000053268"/>
    </source>
</evidence>
<evidence type="ECO:0000256" key="1">
    <source>
        <dbReference type="ARBA" id="ARBA00004511"/>
    </source>
</evidence>
<keyword evidence="4 10" id="KW-0813">Transport</keyword>
<evidence type="ECO:0000256" key="3">
    <source>
        <dbReference type="ARBA" id="ARBA00018074"/>
    </source>
</evidence>
<comment type="similarity">
    <text evidence="2 10">Belongs to the ATG9 family.</text>
</comment>
<keyword evidence="12" id="KW-1185">Reference proteome</keyword>